<evidence type="ECO:0000256" key="1">
    <source>
        <dbReference type="SAM" id="SignalP"/>
    </source>
</evidence>
<keyword evidence="1" id="KW-0732">Signal</keyword>
<name>A0A7S0TDP4_9STRA</name>
<organism evidence="2">
    <name type="scientific">Skeletonema marinoi</name>
    <dbReference type="NCBI Taxonomy" id="267567"/>
    <lineage>
        <taxon>Eukaryota</taxon>
        <taxon>Sar</taxon>
        <taxon>Stramenopiles</taxon>
        <taxon>Ochrophyta</taxon>
        <taxon>Bacillariophyta</taxon>
        <taxon>Coscinodiscophyceae</taxon>
        <taxon>Thalassiosirophycidae</taxon>
        <taxon>Thalassiosirales</taxon>
        <taxon>Skeletonemataceae</taxon>
        <taxon>Skeletonema</taxon>
        <taxon>Skeletonema marinoi-dohrnii complex</taxon>
    </lineage>
</organism>
<feature type="chain" id="PRO_5030976170" evidence="1">
    <location>
        <begin position="21"/>
        <end position="131"/>
    </location>
</feature>
<protein>
    <submittedName>
        <fullName evidence="2">Uncharacterized protein</fullName>
    </submittedName>
</protein>
<evidence type="ECO:0000313" key="2">
    <source>
        <dbReference type="EMBL" id="CAD8733237.1"/>
    </source>
</evidence>
<dbReference type="EMBL" id="HBFJ01000509">
    <property type="protein sequence ID" value="CAD8733237.1"/>
    <property type="molecule type" value="Transcribed_RNA"/>
</dbReference>
<gene>
    <name evidence="2" type="ORF">SMAR0319_LOCUS386</name>
</gene>
<reference evidence="2" key="1">
    <citation type="submission" date="2021-01" db="EMBL/GenBank/DDBJ databases">
        <authorList>
            <person name="Corre E."/>
            <person name="Pelletier E."/>
            <person name="Niang G."/>
            <person name="Scheremetjew M."/>
            <person name="Finn R."/>
            <person name="Kale V."/>
            <person name="Holt S."/>
            <person name="Cochrane G."/>
            <person name="Meng A."/>
            <person name="Brown T."/>
            <person name="Cohen L."/>
        </authorList>
    </citation>
    <scope>NUCLEOTIDE SEQUENCE</scope>
    <source>
        <strain evidence="2">SM1012Hels-07</strain>
    </source>
</reference>
<proteinExistence type="predicted"/>
<accession>A0A7S0TDP4</accession>
<dbReference type="AlphaFoldDB" id="A0A7S0TDP4"/>
<sequence>MHHCTTICCCGTWWGGFVHHLELGPVGAAAAATTPADANEASTTSTTSIKTVDEELTAPKRTIRWEILLRGMPCDQFVQEVMWCNVTFHADHFLPATAMRTDSKERKEKLRKLRLDGMEEVAEGEEKHIFL</sequence>
<feature type="signal peptide" evidence="1">
    <location>
        <begin position="1"/>
        <end position="20"/>
    </location>
</feature>